<evidence type="ECO:0000256" key="2">
    <source>
        <dbReference type="SAM" id="SignalP"/>
    </source>
</evidence>
<sequence length="182" mass="17508">MSRLALLSAWMSVALLAIVTGLMMAGPVQAQSDAPIGPLTTNNAQSACVEYGDCTALPAGATATSLTQLGPVSSAATDSPVYAAPSNSAETDASLSVQAVSGGSAAYSATATGSQASVDYFSTGTFTGTPAVTSIDYDTTGSAPAEGSAARRALPAVGKAGLAGLMGVVAAVVAGAGMVLLA</sequence>
<keyword evidence="1" id="KW-1133">Transmembrane helix</keyword>
<feature type="transmembrane region" description="Helical" evidence="1">
    <location>
        <begin position="160"/>
        <end position="181"/>
    </location>
</feature>
<protein>
    <submittedName>
        <fullName evidence="3">Uncharacterized protein</fullName>
    </submittedName>
</protein>
<feature type="signal peptide" evidence="2">
    <location>
        <begin position="1"/>
        <end position="30"/>
    </location>
</feature>
<accession>A0A316UBY3</accession>
<name>A0A316UBY3_9BASI</name>
<keyword evidence="4" id="KW-1185">Reference proteome</keyword>
<dbReference type="GeneID" id="37012819"/>
<evidence type="ECO:0000313" key="3">
    <source>
        <dbReference type="EMBL" id="PWN22737.1"/>
    </source>
</evidence>
<keyword evidence="1" id="KW-0472">Membrane</keyword>
<evidence type="ECO:0000313" key="4">
    <source>
        <dbReference type="Proteomes" id="UP000245942"/>
    </source>
</evidence>
<dbReference type="OrthoDB" id="2556658at2759"/>
<proteinExistence type="predicted"/>
<dbReference type="AlphaFoldDB" id="A0A316UBY3"/>
<dbReference type="Proteomes" id="UP000245942">
    <property type="component" value="Unassembled WGS sequence"/>
</dbReference>
<dbReference type="EMBL" id="KZ819322">
    <property type="protein sequence ID" value="PWN22737.1"/>
    <property type="molecule type" value="Genomic_DNA"/>
</dbReference>
<keyword evidence="1" id="KW-0812">Transmembrane</keyword>
<gene>
    <name evidence="3" type="ORF">BCV69DRAFT_275660</name>
</gene>
<evidence type="ECO:0000256" key="1">
    <source>
        <dbReference type="SAM" id="Phobius"/>
    </source>
</evidence>
<feature type="chain" id="PRO_5016454910" evidence="2">
    <location>
        <begin position="31"/>
        <end position="182"/>
    </location>
</feature>
<dbReference type="RefSeq" id="XP_025349897.1">
    <property type="nucleotide sequence ID" value="XM_025491085.1"/>
</dbReference>
<keyword evidence="2" id="KW-0732">Signal</keyword>
<reference evidence="3 4" key="1">
    <citation type="journal article" date="2018" name="Mol. Biol. Evol.">
        <title>Broad Genomic Sampling Reveals a Smut Pathogenic Ancestry of the Fungal Clade Ustilaginomycotina.</title>
        <authorList>
            <person name="Kijpornyongpan T."/>
            <person name="Mondo S.J."/>
            <person name="Barry K."/>
            <person name="Sandor L."/>
            <person name="Lee J."/>
            <person name="Lipzen A."/>
            <person name="Pangilinan J."/>
            <person name="LaButti K."/>
            <person name="Hainaut M."/>
            <person name="Henrissat B."/>
            <person name="Grigoriev I.V."/>
            <person name="Spatafora J.W."/>
            <person name="Aime M.C."/>
        </authorList>
    </citation>
    <scope>NUCLEOTIDE SEQUENCE [LARGE SCALE GENOMIC DNA]</scope>
    <source>
        <strain evidence="3 4">MCA 4718</strain>
    </source>
</reference>
<organism evidence="3 4">
    <name type="scientific">Pseudomicrostroma glucosiphilum</name>
    <dbReference type="NCBI Taxonomy" id="1684307"/>
    <lineage>
        <taxon>Eukaryota</taxon>
        <taxon>Fungi</taxon>
        <taxon>Dikarya</taxon>
        <taxon>Basidiomycota</taxon>
        <taxon>Ustilaginomycotina</taxon>
        <taxon>Exobasidiomycetes</taxon>
        <taxon>Microstromatales</taxon>
        <taxon>Microstromatales incertae sedis</taxon>
        <taxon>Pseudomicrostroma</taxon>
    </lineage>
</organism>